<evidence type="ECO:0000256" key="1">
    <source>
        <dbReference type="SAM" id="MobiDB-lite"/>
    </source>
</evidence>
<name>A0A2M8KDP6_9BACT</name>
<protein>
    <submittedName>
        <fullName evidence="3">Uncharacterized protein</fullName>
    </submittedName>
</protein>
<reference evidence="4" key="1">
    <citation type="submission" date="2017-09" db="EMBL/GenBank/DDBJ databases">
        <title>Depth-based differentiation of microbial function through sediment-hosted aquifers and enrichment of novel symbionts in the deep terrestrial subsurface.</title>
        <authorList>
            <person name="Probst A.J."/>
            <person name="Ladd B."/>
            <person name="Jarett J.K."/>
            <person name="Geller-Mcgrath D.E."/>
            <person name="Sieber C.M.K."/>
            <person name="Emerson J.B."/>
            <person name="Anantharaman K."/>
            <person name="Thomas B.C."/>
            <person name="Malmstrom R."/>
            <person name="Stieglmeier M."/>
            <person name="Klingl A."/>
            <person name="Woyke T."/>
            <person name="Ryan C.M."/>
            <person name="Banfield J.F."/>
        </authorList>
    </citation>
    <scope>NUCLEOTIDE SEQUENCE [LARGE SCALE GENOMIC DNA]</scope>
</reference>
<keyword evidence="2" id="KW-0812">Transmembrane</keyword>
<evidence type="ECO:0000313" key="3">
    <source>
        <dbReference type="EMBL" id="PJE58034.1"/>
    </source>
</evidence>
<dbReference type="Proteomes" id="UP000231450">
    <property type="component" value="Unassembled WGS sequence"/>
</dbReference>
<dbReference type="AlphaFoldDB" id="A0A2M8KDP6"/>
<sequence length="229" mass="25127">MPDKHHIRPSIGFGILAVALIVPSSLFYYLNTRPTAQKNSRAKTEITSKSPNSSTTTQSLAVKQPAKHFLNLQAAKSSSILKAEGETNVPNGSKIAISVDRAYSVTNDAKSYNGSLGVAEATVIDQKYSVVFNISDHTWYDPTSNYYKLLTREVKLGGGKTYNLDTVDDKVVITASFQPKEQNENILKIINTNGDQLTGPDVYQSPDGSFLLKKQIEMTIPFALPKQID</sequence>
<proteinExistence type="predicted"/>
<keyword evidence="2" id="KW-1133">Transmembrane helix</keyword>
<keyword evidence="2" id="KW-0472">Membrane</keyword>
<gene>
    <name evidence="3" type="ORF">COU81_02870</name>
</gene>
<accession>A0A2M8KDP6</accession>
<feature type="transmembrane region" description="Helical" evidence="2">
    <location>
        <begin position="12"/>
        <end position="30"/>
    </location>
</feature>
<organism evidence="3 4">
    <name type="scientific">Candidatus Portnoybacteria bacterium CG10_big_fil_rev_8_21_14_0_10_36_7</name>
    <dbReference type="NCBI Taxonomy" id="1974812"/>
    <lineage>
        <taxon>Bacteria</taxon>
        <taxon>Candidatus Portnoyibacteriota</taxon>
    </lineage>
</organism>
<feature type="region of interest" description="Disordered" evidence="1">
    <location>
        <begin position="38"/>
        <end position="58"/>
    </location>
</feature>
<evidence type="ECO:0000256" key="2">
    <source>
        <dbReference type="SAM" id="Phobius"/>
    </source>
</evidence>
<evidence type="ECO:0000313" key="4">
    <source>
        <dbReference type="Proteomes" id="UP000231450"/>
    </source>
</evidence>
<dbReference type="EMBL" id="PFDW01000061">
    <property type="protein sequence ID" value="PJE58034.1"/>
    <property type="molecule type" value="Genomic_DNA"/>
</dbReference>
<comment type="caution">
    <text evidence="3">The sequence shown here is derived from an EMBL/GenBank/DDBJ whole genome shotgun (WGS) entry which is preliminary data.</text>
</comment>